<dbReference type="GO" id="GO:0005524">
    <property type="term" value="F:ATP binding"/>
    <property type="evidence" value="ECO:0007669"/>
    <property type="project" value="UniProtKB-KW"/>
</dbReference>
<dbReference type="GO" id="GO:0016887">
    <property type="term" value="F:ATP hydrolysis activity"/>
    <property type="evidence" value="ECO:0007669"/>
    <property type="project" value="InterPro"/>
</dbReference>
<dbReference type="FunFam" id="3.40.50.300:FF:000032">
    <property type="entry name" value="Export ABC transporter ATP-binding protein"/>
    <property type="match status" value="1"/>
</dbReference>
<dbReference type="GO" id="GO:0022857">
    <property type="term" value="F:transmembrane transporter activity"/>
    <property type="evidence" value="ECO:0007669"/>
    <property type="project" value="UniProtKB-ARBA"/>
</dbReference>
<dbReference type="InterPro" id="IPR017911">
    <property type="entry name" value="MacB-like_ATP-bd"/>
</dbReference>
<evidence type="ECO:0000313" key="8">
    <source>
        <dbReference type="Proteomes" id="UP000824242"/>
    </source>
</evidence>
<dbReference type="Gene3D" id="3.40.50.300">
    <property type="entry name" value="P-loop containing nucleotide triphosphate hydrolases"/>
    <property type="match status" value="1"/>
</dbReference>
<feature type="region of interest" description="Disordered" evidence="5">
    <location>
        <begin position="225"/>
        <end position="245"/>
    </location>
</feature>
<dbReference type="PROSITE" id="PS50893">
    <property type="entry name" value="ABC_TRANSPORTER_2"/>
    <property type="match status" value="1"/>
</dbReference>
<keyword evidence="2" id="KW-0813">Transport</keyword>
<dbReference type="GO" id="GO:0098796">
    <property type="term" value="C:membrane protein complex"/>
    <property type="evidence" value="ECO:0007669"/>
    <property type="project" value="UniProtKB-ARBA"/>
</dbReference>
<evidence type="ECO:0000256" key="3">
    <source>
        <dbReference type="ARBA" id="ARBA00022741"/>
    </source>
</evidence>
<dbReference type="PROSITE" id="PS00211">
    <property type="entry name" value="ABC_TRANSPORTER_1"/>
    <property type="match status" value="1"/>
</dbReference>
<protein>
    <submittedName>
        <fullName evidence="7">ABC transporter ATP-binding protein</fullName>
    </submittedName>
</protein>
<dbReference type="PANTHER" id="PTHR42798:SF6">
    <property type="entry name" value="CELL DIVISION ATP-BINDING PROTEIN FTSE"/>
    <property type="match status" value="1"/>
</dbReference>
<dbReference type="SMART" id="SM00382">
    <property type="entry name" value="AAA"/>
    <property type="match status" value="1"/>
</dbReference>
<dbReference type="InterPro" id="IPR017871">
    <property type="entry name" value="ABC_transporter-like_CS"/>
</dbReference>
<name>A0A9D1ANY2_9FIRM</name>
<dbReference type="PANTHER" id="PTHR42798">
    <property type="entry name" value="LIPOPROTEIN-RELEASING SYSTEM ATP-BINDING PROTEIN LOLD"/>
    <property type="match status" value="1"/>
</dbReference>
<sequence>MSLISVQGVRKVYRVDRERIVALGGVSLAIEEGEICCILGTSGSGKSTLLNIMAGLEKPSRGKIVIAGSDVTGFSEKQWALFRQKNIGFVFQSYNLLPALTALENVAMPLVFRGTGKGKRMQEATKMLKAVGLGTRMSHKPTQMSGGQQQRVGIARAFVSHPKIIFADEPTGNLDSKTSREVMGIMVGLARRYHETLIVVTHDREIARFGDRLIEIHDGLVRYDSRLAPQPTGGAANEEERKAQA</sequence>
<evidence type="ECO:0000256" key="1">
    <source>
        <dbReference type="ARBA" id="ARBA00005417"/>
    </source>
</evidence>
<dbReference type="InterPro" id="IPR027417">
    <property type="entry name" value="P-loop_NTPase"/>
</dbReference>
<proteinExistence type="inferred from homology"/>
<evidence type="ECO:0000256" key="2">
    <source>
        <dbReference type="ARBA" id="ARBA00022448"/>
    </source>
</evidence>
<comment type="caution">
    <text evidence="7">The sequence shown here is derived from an EMBL/GenBank/DDBJ whole genome shotgun (WGS) entry which is preliminary data.</text>
</comment>
<evidence type="ECO:0000256" key="5">
    <source>
        <dbReference type="SAM" id="MobiDB-lite"/>
    </source>
</evidence>
<reference evidence="7" key="1">
    <citation type="submission" date="2020-10" db="EMBL/GenBank/DDBJ databases">
        <authorList>
            <person name="Gilroy R."/>
        </authorList>
    </citation>
    <scope>NUCLEOTIDE SEQUENCE</scope>
    <source>
        <strain evidence="7">ChiSxjej1B13-7958</strain>
    </source>
</reference>
<dbReference type="AlphaFoldDB" id="A0A9D1ANY2"/>
<dbReference type="InterPro" id="IPR003593">
    <property type="entry name" value="AAA+_ATPase"/>
</dbReference>
<reference evidence="7" key="2">
    <citation type="journal article" date="2021" name="PeerJ">
        <title>Extensive microbial diversity within the chicken gut microbiome revealed by metagenomics and culture.</title>
        <authorList>
            <person name="Gilroy R."/>
            <person name="Ravi A."/>
            <person name="Getino M."/>
            <person name="Pursley I."/>
            <person name="Horton D.L."/>
            <person name="Alikhan N.F."/>
            <person name="Baker D."/>
            <person name="Gharbi K."/>
            <person name="Hall N."/>
            <person name="Watson M."/>
            <person name="Adriaenssens E.M."/>
            <person name="Foster-Nyarko E."/>
            <person name="Jarju S."/>
            <person name="Secka A."/>
            <person name="Antonio M."/>
            <person name="Oren A."/>
            <person name="Chaudhuri R.R."/>
            <person name="La Ragione R."/>
            <person name="Hildebrand F."/>
            <person name="Pallen M.J."/>
        </authorList>
    </citation>
    <scope>NUCLEOTIDE SEQUENCE</scope>
    <source>
        <strain evidence="7">ChiSxjej1B13-7958</strain>
    </source>
</reference>
<dbReference type="InterPro" id="IPR003439">
    <property type="entry name" value="ABC_transporter-like_ATP-bd"/>
</dbReference>
<organism evidence="7 8">
    <name type="scientific">Candidatus Caccousia avicola</name>
    <dbReference type="NCBI Taxonomy" id="2840721"/>
    <lineage>
        <taxon>Bacteria</taxon>
        <taxon>Bacillati</taxon>
        <taxon>Bacillota</taxon>
        <taxon>Clostridia</taxon>
        <taxon>Eubacteriales</taxon>
        <taxon>Oscillospiraceae</taxon>
        <taxon>Oscillospiraceae incertae sedis</taxon>
        <taxon>Candidatus Caccousia</taxon>
    </lineage>
</organism>
<keyword evidence="4 7" id="KW-0067">ATP-binding</keyword>
<evidence type="ECO:0000313" key="7">
    <source>
        <dbReference type="EMBL" id="HIR47944.1"/>
    </source>
</evidence>
<dbReference type="SUPFAM" id="SSF52540">
    <property type="entry name" value="P-loop containing nucleoside triphosphate hydrolases"/>
    <property type="match status" value="1"/>
</dbReference>
<accession>A0A9D1ANY2</accession>
<dbReference type="Proteomes" id="UP000824242">
    <property type="component" value="Unassembled WGS sequence"/>
</dbReference>
<dbReference type="EMBL" id="DVGZ01000109">
    <property type="protein sequence ID" value="HIR47944.1"/>
    <property type="molecule type" value="Genomic_DNA"/>
</dbReference>
<evidence type="ECO:0000259" key="6">
    <source>
        <dbReference type="PROSITE" id="PS50893"/>
    </source>
</evidence>
<dbReference type="CDD" id="cd03255">
    <property type="entry name" value="ABC_MJ0796_LolCDE_FtsE"/>
    <property type="match status" value="1"/>
</dbReference>
<dbReference type="Pfam" id="PF00005">
    <property type="entry name" value="ABC_tran"/>
    <property type="match status" value="1"/>
</dbReference>
<feature type="domain" description="ABC transporter" evidence="6">
    <location>
        <begin position="4"/>
        <end position="243"/>
    </location>
</feature>
<keyword evidence="3" id="KW-0547">Nucleotide-binding</keyword>
<comment type="similarity">
    <text evidence="1">Belongs to the ABC transporter superfamily.</text>
</comment>
<evidence type="ECO:0000256" key="4">
    <source>
        <dbReference type="ARBA" id="ARBA00022840"/>
    </source>
</evidence>
<gene>
    <name evidence="7" type="ORF">IAB89_09890</name>
</gene>